<feature type="region of interest" description="Disordered" evidence="1">
    <location>
        <begin position="472"/>
        <end position="498"/>
    </location>
</feature>
<name>A0A0D8XEM4_DICVI</name>
<organism evidence="2 3">
    <name type="scientific">Dictyocaulus viviparus</name>
    <name type="common">Bovine lungworm</name>
    <dbReference type="NCBI Taxonomy" id="29172"/>
    <lineage>
        <taxon>Eukaryota</taxon>
        <taxon>Metazoa</taxon>
        <taxon>Ecdysozoa</taxon>
        <taxon>Nematoda</taxon>
        <taxon>Chromadorea</taxon>
        <taxon>Rhabditida</taxon>
        <taxon>Rhabditina</taxon>
        <taxon>Rhabditomorpha</taxon>
        <taxon>Strongyloidea</taxon>
        <taxon>Metastrongylidae</taxon>
        <taxon>Dictyocaulus</taxon>
    </lineage>
</organism>
<accession>A0A0D8XEM4</accession>
<dbReference type="OrthoDB" id="269822at2759"/>
<dbReference type="GO" id="GO:0007264">
    <property type="term" value="P:small GTPase-mediated signal transduction"/>
    <property type="evidence" value="ECO:0007669"/>
    <property type="project" value="InterPro"/>
</dbReference>
<evidence type="ECO:0000313" key="2">
    <source>
        <dbReference type="EMBL" id="KJH43048.1"/>
    </source>
</evidence>
<dbReference type="Proteomes" id="UP000053766">
    <property type="component" value="Unassembled WGS sequence"/>
</dbReference>
<evidence type="ECO:0000313" key="3">
    <source>
        <dbReference type="Proteomes" id="UP000053766"/>
    </source>
</evidence>
<dbReference type="InterPro" id="IPR023578">
    <property type="entry name" value="Ras_GEF_dom_sf"/>
</dbReference>
<feature type="region of interest" description="Disordered" evidence="1">
    <location>
        <begin position="393"/>
        <end position="412"/>
    </location>
</feature>
<gene>
    <name evidence="2" type="ORF">DICVIV_10955</name>
</gene>
<reference evidence="2 3" key="1">
    <citation type="submission" date="2013-11" db="EMBL/GenBank/DDBJ databases">
        <title>Draft genome of the bovine lungworm Dictyocaulus viviparus.</title>
        <authorList>
            <person name="Mitreva M."/>
        </authorList>
    </citation>
    <scope>NUCLEOTIDE SEQUENCE [LARGE SCALE GENOMIC DNA]</scope>
    <source>
        <strain evidence="2 3">HannoverDv2000</strain>
    </source>
</reference>
<evidence type="ECO:0000256" key="1">
    <source>
        <dbReference type="SAM" id="MobiDB-lite"/>
    </source>
</evidence>
<dbReference type="GO" id="GO:0005085">
    <property type="term" value="F:guanyl-nucleotide exchange factor activity"/>
    <property type="evidence" value="ECO:0007669"/>
    <property type="project" value="InterPro"/>
</dbReference>
<dbReference type="STRING" id="29172.A0A0D8XEM4"/>
<dbReference type="AlphaFoldDB" id="A0A0D8XEM4"/>
<sequence>MCTLCEVLLPSTQALPSQSYIDAIQRALRMPQSRLIPFFGIFLRDLYAIVNDLPNIVVIDHDDDKEKVEPITGPNSEDKPPPAVGGLLNPNKINLVAIVLDNLELFHRHSHSMTKLVEERYNKMNQNVATSEVKGYEPVQTISGSLHRVHLIPLNTVNFDLDVIQRLQHGTTVIHYDPDSGRSVLCLMRLDYSCSAISWHKISYAIAKDPKDKESASSKQAMTALPTTNIDSAKGNTLLSSYRVQGTLYFGLEEGELKLSLVKGVEPVDSYDLDIESIYHRHSTEEMSVPVCCWKINFGMLLSENEFLYFLAPQQVAQFWTVGLQEVVRCLKMVEKYPDRRMIWIKNLYLQLCKETSSESGGVDKVVGPKPYDALQAFGGCVEKWKCFGLSQAGTSSSHSDNSSLISESGGTRSRLKNLKNVMQKKLRGSARESSRSESPQSQSTLVVKDVIVVDCTLRKIVQVKPLSSKLQTSQHDCHASHSLHSRMQLPTDVDSGE</sequence>
<feature type="compositionally biased region" description="Low complexity" evidence="1">
    <location>
        <begin position="396"/>
        <end position="409"/>
    </location>
</feature>
<dbReference type="SUPFAM" id="SSF48366">
    <property type="entry name" value="Ras GEF"/>
    <property type="match status" value="1"/>
</dbReference>
<dbReference type="Gene3D" id="1.10.840.10">
    <property type="entry name" value="Ras guanine-nucleotide exchange factors catalytic domain"/>
    <property type="match status" value="1"/>
</dbReference>
<protein>
    <submittedName>
        <fullName evidence="2">Uncharacterized protein</fullName>
    </submittedName>
</protein>
<dbReference type="EMBL" id="KN716598">
    <property type="protein sequence ID" value="KJH43048.1"/>
    <property type="molecule type" value="Genomic_DNA"/>
</dbReference>
<reference evidence="3" key="2">
    <citation type="journal article" date="2016" name="Sci. Rep.">
        <title>Dictyocaulus viviparus genome, variome and transcriptome elucidate lungworm biology and support future intervention.</title>
        <authorList>
            <person name="McNulty S.N."/>
            <person name="Strube C."/>
            <person name="Rosa B.A."/>
            <person name="Martin J.C."/>
            <person name="Tyagi R."/>
            <person name="Choi Y.J."/>
            <person name="Wang Q."/>
            <person name="Hallsworth Pepin K."/>
            <person name="Zhang X."/>
            <person name="Ozersky P."/>
            <person name="Wilson R.K."/>
            <person name="Sternberg P.W."/>
            <person name="Gasser R.B."/>
            <person name="Mitreva M."/>
        </authorList>
    </citation>
    <scope>NUCLEOTIDE SEQUENCE [LARGE SCALE GENOMIC DNA]</scope>
    <source>
        <strain evidence="3">HannoverDv2000</strain>
    </source>
</reference>
<dbReference type="InterPro" id="IPR036964">
    <property type="entry name" value="RASGEF_cat_dom_sf"/>
</dbReference>
<proteinExistence type="predicted"/>
<keyword evidence="3" id="KW-1185">Reference proteome</keyword>